<name>A0A7G9RC07_9ACTN</name>
<reference evidence="1 2" key="1">
    <citation type="submission" date="2020-08" db="EMBL/GenBank/DDBJ databases">
        <title>Genome sequence of Nocardioides mesophilus KACC 16243T.</title>
        <authorList>
            <person name="Hyun D.-W."/>
            <person name="Bae J.-W."/>
        </authorList>
    </citation>
    <scope>NUCLEOTIDE SEQUENCE [LARGE SCALE GENOMIC DNA]</scope>
    <source>
        <strain evidence="1 2">KACC 16243</strain>
    </source>
</reference>
<dbReference type="Pfam" id="PF14137">
    <property type="entry name" value="DUF4304"/>
    <property type="match status" value="1"/>
</dbReference>
<evidence type="ECO:0000313" key="1">
    <source>
        <dbReference type="EMBL" id="QNN53132.1"/>
    </source>
</evidence>
<dbReference type="InterPro" id="IPR025412">
    <property type="entry name" value="DUF4304"/>
</dbReference>
<proteinExistence type="predicted"/>
<dbReference type="KEGG" id="nmes:H9L09_01120"/>
<evidence type="ECO:0000313" key="2">
    <source>
        <dbReference type="Proteomes" id="UP000515947"/>
    </source>
</evidence>
<gene>
    <name evidence="1" type="ORF">H9L09_01120</name>
</gene>
<organism evidence="1 2">
    <name type="scientific">Nocardioides mesophilus</name>
    <dbReference type="NCBI Taxonomy" id="433659"/>
    <lineage>
        <taxon>Bacteria</taxon>
        <taxon>Bacillati</taxon>
        <taxon>Actinomycetota</taxon>
        <taxon>Actinomycetes</taxon>
        <taxon>Propionibacteriales</taxon>
        <taxon>Nocardioidaceae</taxon>
        <taxon>Nocardioides</taxon>
    </lineage>
</organism>
<protein>
    <submittedName>
        <fullName evidence="1">DUF4304 domain-containing protein</fullName>
    </submittedName>
</protein>
<dbReference type="RefSeq" id="WP_187578974.1">
    <property type="nucleotide sequence ID" value="NZ_CP060713.1"/>
</dbReference>
<accession>A0A7G9RC07</accession>
<sequence length="150" mass="16574">MTTGEASTAKDKVAAILKQRVAPELRAMGFKGSGQNYHLPVPGHFALLGFQKARFGTRHDVMFTINLLACSHADWAALAQTKPYYGEKPIVGAMYPPPVWGQRIGFVMPEPHDHWWHVLDDTDSDALADEVIDALREYGVPALRAHLPAD</sequence>
<dbReference type="EMBL" id="CP060713">
    <property type="protein sequence ID" value="QNN53132.1"/>
    <property type="molecule type" value="Genomic_DNA"/>
</dbReference>
<dbReference type="AlphaFoldDB" id="A0A7G9RC07"/>
<dbReference type="Proteomes" id="UP000515947">
    <property type="component" value="Chromosome"/>
</dbReference>
<keyword evidence="2" id="KW-1185">Reference proteome</keyword>